<dbReference type="InterPro" id="IPR008928">
    <property type="entry name" value="6-hairpin_glycosidase_sf"/>
</dbReference>
<dbReference type="PANTHER" id="PTHR15108">
    <property type="entry name" value="N-ACYLGLUCOSAMINE-2-EPIMERASE"/>
    <property type="match status" value="1"/>
</dbReference>
<evidence type="ECO:0000313" key="3">
    <source>
        <dbReference type="EMBL" id="XDO95459.1"/>
    </source>
</evidence>
<dbReference type="GO" id="GO:0016853">
    <property type="term" value="F:isomerase activity"/>
    <property type="evidence" value="ECO:0007669"/>
    <property type="project" value="UniProtKB-KW"/>
</dbReference>
<organism evidence="3">
    <name type="scientific">Caulobacter sp. 73W</name>
    <dbReference type="NCBI Taxonomy" id="3161137"/>
    <lineage>
        <taxon>Bacteria</taxon>
        <taxon>Pseudomonadati</taxon>
        <taxon>Pseudomonadota</taxon>
        <taxon>Alphaproteobacteria</taxon>
        <taxon>Caulobacterales</taxon>
        <taxon>Caulobacteraceae</taxon>
        <taxon>Caulobacter</taxon>
    </lineage>
</organism>
<dbReference type="Pfam" id="PF07221">
    <property type="entry name" value="GlcNAc_2-epim"/>
    <property type="match status" value="1"/>
</dbReference>
<dbReference type="CDD" id="cd00249">
    <property type="entry name" value="AGE"/>
    <property type="match status" value="1"/>
</dbReference>
<name>A0AB39KP70_9CAUL</name>
<sequence length="385" mass="42281">MSDAFAKAAKLCATLKTWLLNDAYPIWWEVGADHMRGGFYEKIAQDGTPVEAPRRARVQPRQIYAFAAAKALGWDGPADAAVAHGLDFFLGRYLRPDGLVRTLVSPEGEPLDDSVVLYDQAFAIYGLAVAYRLTGEARLRDIAVTLRDALIAERKHPVAGFEEGSPRVTPLLSNPHMHLFEACLEWDEAGGDAQWRVLADEIANLALSRFVDPKSGGVREYYDGDWHAAPGVDGRILEPGHQFEWGWLLMRWGSLAAHPNAIEAALRMIGIGEGPGVDPQRGVAFFSLLDDMTPHDLTARLWAQTERIKAGVLAAELTGDNSWWDMASAGAEGLLKYFDTPVPGLYRDRMQPDGSFVDEPAPASSLYHIVLAIAEFDRAVKTRAG</sequence>
<dbReference type="RefSeq" id="WP_369058308.1">
    <property type="nucleotide sequence ID" value="NZ_CP158375.1"/>
</dbReference>
<dbReference type="InterPro" id="IPR034116">
    <property type="entry name" value="AGE_dom"/>
</dbReference>
<accession>A0AB39KP70</accession>
<evidence type="ECO:0000256" key="2">
    <source>
        <dbReference type="ARBA" id="ARBA00023235"/>
    </source>
</evidence>
<dbReference type="GO" id="GO:0005975">
    <property type="term" value="P:carbohydrate metabolic process"/>
    <property type="evidence" value="ECO:0007669"/>
    <property type="project" value="InterPro"/>
</dbReference>
<reference evidence="3" key="1">
    <citation type="submission" date="2024-06" db="EMBL/GenBank/DDBJ databases">
        <title>Caulobacter inopinatus, sp. nov.</title>
        <authorList>
            <person name="Donachie S.P."/>
        </authorList>
    </citation>
    <scope>NUCLEOTIDE SEQUENCE</scope>
    <source>
        <strain evidence="3">73W</strain>
    </source>
</reference>
<proteinExistence type="inferred from homology"/>
<dbReference type="InterPro" id="IPR010819">
    <property type="entry name" value="AGE/CE"/>
</dbReference>
<comment type="similarity">
    <text evidence="1">Belongs to the N-acylglucosamine 2-epimerase family.</text>
</comment>
<gene>
    <name evidence="3" type="ORF">ABOZ73_11605</name>
</gene>
<keyword evidence="2" id="KW-0413">Isomerase</keyword>
<dbReference type="InterPro" id="IPR012341">
    <property type="entry name" value="6hp_glycosidase-like_sf"/>
</dbReference>
<dbReference type="EMBL" id="CP158375">
    <property type="protein sequence ID" value="XDO95459.1"/>
    <property type="molecule type" value="Genomic_DNA"/>
</dbReference>
<dbReference type="AlphaFoldDB" id="A0AB39KP70"/>
<dbReference type="Gene3D" id="1.50.10.10">
    <property type="match status" value="1"/>
</dbReference>
<dbReference type="SUPFAM" id="SSF48208">
    <property type="entry name" value="Six-hairpin glycosidases"/>
    <property type="match status" value="1"/>
</dbReference>
<evidence type="ECO:0000256" key="1">
    <source>
        <dbReference type="ARBA" id="ARBA00008558"/>
    </source>
</evidence>
<protein>
    <submittedName>
        <fullName evidence="3">AGE family epimerase/isomerase</fullName>
    </submittedName>
</protein>